<accession>A0ABQ1L6P9</accession>
<dbReference type="Gene3D" id="2.60.40.4270">
    <property type="entry name" value="Listeria-Bacteroides repeat domain"/>
    <property type="match status" value="1"/>
</dbReference>
<evidence type="ECO:0008006" key="4">
    <source>
        <dbReference type="Google" id="ProtNLM"/>
    </source>
</evidence>
<name>A0ABQ1L6P9_9SPHI</name>
<sequence length="463" mass="51795">MVMLGTGCSDPVQTDEEAVYTIRFDADGGTPEPPVQKIQAGQKINKPDEDPKKADLMFAGWYMASGERVDFNVAIANSDMTLYAKWWSGPEQFVFINGIDLEFNYAKIRNHFGPQEGQRVAIGQSFILYCFERPREVMLSNLSKHLQQSLEFEIPILIQLDAITFMDARPDLWNWWDESLPGYDPANKANVEWTSWSPNDAVKIGWLNWGQQIRLTPMPNLMSTQYRTAVDDQMGEFIQMVIEWYDALPENKKWLFAGIKVTGEMAIGVNNWYYPNGNEYLDQDASNDPFYGINVYDFPSRGVQTIGYAGLKTGGMKSSGNITEEDIGRLAQEHSKLVSKLCMDSGVPREKVFVHAGGAGKDLEACLNEYACPAWSFYLEDASQPSGYREALSLLERSDAPYFGIAEWSIGAATDPNAWTGPIREGLAIPKCRYLSIYQNVVGSDVFHTSPNPAAVAGIKAVQ</sequence>
<evidence type="ECO:0000256" key="1">
    <source>
        <dbReference type="ARBA" id="ARBA00004196"/>
    </source>
</evidence>
<dbReference type="NCBIfam" id="TIGR02543">
    <property type="entry name" value="List_Bact_rpt"/>
    <property type="match status" value="1"/>
</dbReference>
<gene>
    <name evidence="2" type="ORF">GCM10011386_06180</name>
</gene>
<comment type="subcellular location">
    <subcellularLocation>
        <location evidence="1">Cell envelope</location>
    </subcellularLocation>
</comment>
<protein>
    <recommendedName>
        <fullName evidence="4">Listeria/Bacterioides repeat-containing protein</fullName>
    </recommendedName>
</protein>
<dbReference type="EMBL" id="BMIK01000001">
    <property type="protein sequence ID" value="GGC17105.1"/>
    <property type="molecule type" value="Genomic_DNA"/>
</dbReference>
<proteinExistence type="predicted"/>
<organism evidence="2 3">
    <name type="scientific">Parapedobacter defluvii</name>
    <dbReference type="NCBI Taxonomy" id="2045106"/>
    <lineage>
        <taxon>Bacteria</taxon>
        <taxon>Pseudomonadati</taxon>
        <taxon>Bacteroidota</taxon>
        <taxon>Sphingobacteriia</taxon>
        <taxon>Sphingobacteriales</taxon>
        <taxon>Sphingobacteriaceae</taxon>
        <taxon>Parapedobacter</taxon>
    </lineage>
</organism>
<evidence type="ECO:0000313" key="3">
    <source>
        <dbReference type="Proteomes" id="UP000597338"/>
    </source>
</evidence>
<dbReference type="InterPro" id="IPR042229">
    <property type="entry name" value="Listeria/Bacterioides_rpt_sf"/>
</dbReference>
<dbReference type="Pfam" id="PF09479">
    <property type="entry name" value="Flg_new"/>
    <property type="match status" value="1"/>
</dbReference>
<keyword evidence="3" id="KW-1185">Reference proteome</keyword>
<reference evidence="3" key="1">
    <citation type="journal article" date="2019" name="Int. J. Syst. Evol. Microbiol.">
        <title>The Global Catalogue of Microorganisms (GCM) 10K type strain sequencing project: providing services to taxonomists for standard genome sequencing and annotation.</title>
        <authorList>
            <consortium name="The Broad Institute Genomics Platform"/>
            <consortium name="The Broad Institute Genome Sequencing Center for Infectious Disease"/>
            <person name="Wu L."/>
            <person name="Ma J."/>
        </authorList>
    </citation>
    <scope>NUCLEOTIDE SEQUENCE [LARGE SCALE GENOMIC DNA]</scope>
    <source>
        <strain evidence="3">CGMCC 1.15342</strain>
    </source>
</reference>
<comment type="caution">
    <text evidence="2">The sequence shown here is derived from an EMBL/GenBank/DDBJ whole genome shotgun (WGS) entry which is preliminary data.</text>
</comment>
<evidence type="ECO:0000313" key="2">
    <source>
        <dbReference type="EMBL" id="GGC17105.1"/>
    </source>
</evidence>
<dbReference type="InterPro" id="IPR013378">
    <property type="entry name" value="InlB-like_B-rpt"/>
</dbReference>
<dbReference type="Proteomes" id="UP000597338">
    <property type="component" value="Unassembled WGS sequence"/>
</dbReference>